<dbReference type="GO" id="GO:0016020">
    <property type="term" value="C:membrane"/>
    <property type="evidence" value="ECO:0007669"/>
    <property type="project" value="UniProtKB-SubCell"/>
</dbReference>
<evidence type="ECO:0000256" key="4">
    <source>
        <dbReference type="ARBA" id="ARBA00023136"/>
    </source>
</evidence>
<proteinExistence type="predicted"/>
<protein>
    <submittedName>
        <fullName evidence="7">Cytochrome oxidase c assembly-domain-containing protein</fullName>
    </submittedName>
</protein>
<reference evidence="7" key="1">
    <citation type="journal article" date="2021" name="IMA Fungus">
        <title>Genomic characterization of three marine fungi, including Emericellopsis atlantica sp. nov. with signatures of a generalist lifestyle and marine biomass degradation.</title>
        <authorList>
            <person name="Hagestad O.C."/>
            <person name="Hou L."/>
            <person name="Andersen J.H."/>
            <person name="Hansen E.H."/>
            <person name="Altermark B."/>
            <person name="Li C."/>
            <person name="Kuhnert E."/>
            <person name="Cox R.J."/>
            <person name="Crous P.W."/>
            <person name="Spatafora J.W."/>
            <person name="Lail K."/>
            <person name="Amirebrahimi M."/>
            <person name="Lipzen A."/>
            <person name="Pangilinan J."/>
            <person name="Andreopoulos W."/>
            <person name="Hayes R.D."/>
            <person name="Ng V."/>
            <person name="Grigoriev I.V."/>
            <person name="Jackson S.A."/>
            <person name="Sutton T.D.S."/>
            <person name="Dobson A.D.W."/>
            <person name="Rama T."/>
        </authorList>
    </citation>
    <scope>NUCLEOTIDE SEQUENCE</scope>
    <source>
        <strain evidence="7">TRa3180A</strain>
    </source>
</reference>
<dbReference type="Proteomes" id="UP000887226">
    <property type="component" value="Unassembled WGS sequence"/>
</dbReference>
<keyword evidence="2 6" id="KW-0812">Transmembrane</keyword>
<evidence type="ECO:0000256" key="2">
    <source>
        <dbReference type="ARBA" id="ARBA00022692"/>
    </source>
</evidence>
<dbReference type="EMBL" id="MU253744">
    <property type="protein sequence ID" value="KAG9248697.1"/>
    <property type="molecule type" value="Genomic_DNA"/>
</dbReference>
<keyword evidence="8" id="KW-1185">Reference proteome</keyword>
<feature type="region of interest" description="Disordered" evidence="5">
    <location>
        <begin position="205"/>
        <end position="277"/>
    </location>
</feature>
<name>A0A9P8CJ81_9HELO</name>
<comment type="caution">
    <text evidence="7">The sequence shown here is derived from an EMBL/GenBank/DDBJ whole genome shotgun (WGS) entry which is preliminary data.</text>
</comment>
<dbReference type="OrthoDB" id="4205486at2759"/>
<gene>
    <name evidence="7" type="ORF">BJ878DRAFT_486834</name>
</gene>
<organism evidence="7 8">
    <name type="scientific">Calycina marina</name>
    <dbReference type="NCBI Taxonomy" id="1763456"/>
    <lineage>
        <taxon>Eukaryota</taxon>
        <taxon>Fungi</taxon>
        <taxon>Dikarya</taxon>
        <taxon>Ascomycota</taxon>
        <taxon>Pezizomycotina</taxon>
        <taxon>Leotiomycetes</taxon>
        <taxon>Helotiales</taxon>
        <taxon>Pezizellaceae</taxon>
        <taxon>Calycina</taxon>
    </lineage>
</organism>
<keyword evidence="3 6" id="KW-1133">Transmembrane helix</keyword>
<dbReference type="AlphaFoldDB" id="A0A9P8CJ81"/>
<feature type="compositionally biased region" description="Basic and acidic residues" evidence="5">
    <location>
        <begin position="221"/>
        <end position="250"/>
    </location>
</feature>
<comment type="subcellular location">
    <subcellularLocation>
        <location evidence="1">Membrane</location>
        <topology evidence="1">Single-pass membrane protein</topology>
    </subcellularLocation>
</comment>
<feature type="transmembrane region" description="Helical" evidence="6">
    <location>
        <begin position="86"/>
        <end position="107"/>
    </location>
</feature>
<evidence type="ECO:0000256" key="3">
    <source>
        <dbReference type="ARBA" id="ARBA00022989"/>
    </source>
</evidence>
<evidence type="ECO:0000256" key="5">
    <source>
        <dbReference type="SAM" id="MobiDB-lite"/>
    </source>
</evidence>
<accession>A0A9P8CJ81</accession>
<evidence type="ECO:0000313" key="8">
    <source>
        <dbReference type="Proteomes" id="UP000887226"/>
    </source>
</evidence>
<evidence type="ECO:0000256" key="1">
    <source>
        <dbReference type="ARBA" id="ARBA00004167"/>
    </source>
</evidence>
<evidence type="ECO:0000256" key="6">
    <source>
        <dbReference type="SAM" id="Phobius"/>
    </source>
</evidence>
<sequence length="277" mass="30668">MSRSAVDATRFTSTTPHASAKSPLSFRHNPHSSSQPPNKPGSIGETPLEKVKRLRAAANAAREAQVTTADKIIIRGRVWADRLHRITALGLIGLTVVAGGVTIYALGDMMIYNRSKRAQYFAQKESLEDTAIAEARAAIQSGTADQRQLDYIALRDAEDERIAAYLNKKKEKKGLYKGTKDFLRDFLFLGLKKEEYNEPLEKYMKSKNEGSTADEGGDIMKSFEDKSNVVSEQAKKAFASEKERQRHGGPLDRLGTPASADDELPRSGGWTSFMTRK</sequence>
<evidence type="ECO:0000313" key="7">
    <source>
        <dbReference type="EMBL" id="KAG9248697.1"/>
    </source>
</evidence>
<dbReference type="InterPro" id="IPR029208">
    <property type="entry name" value="COX14"/>
</dbReference>
<dbReference type="Pfam" id="PF14880">
    <property type="entry name" value="COX14"/>
    <property type="match status" value="1"/>
</dbReference>
<feature type="region of interest" description="Disordered" evidence="5">
    <location>
        <begin position="1"/>
        <end position="45"/>
    </location>
</feature>
<keyword evidence="4 6" id="KW-0472">Membrane</keyword>